<keyword evidence="7" id="KW-0964">Secreted</keyword>
<dbReference type="AlphaFoldDB" id="A0A183ISD8"/>
<dbReference type="Proteomes" id="UP000270296">
    <property type="component" value="Unassembled WGS sequence"/>
</dbReference>
<dbReference type="GO" id="GO:0005886">
    <property type="term" value="C:plasma membrane"/>
    <property type="evidence" value="ECO:0007669"/>
    <property type="project" value="UniProtKB-SubCell"/>
</dbReference>
<evidence type="ECO:0000256" key="6">
    <source>
        <dbReference type="ARBA" id="ARBA00022475"/>
    </source>
</evidence>
<evidence type="ECO:0000256" key="3">
    <source>
        <dbReference type="ARBA" id="ARBA00004648"/>
    </source>
</evidence>
<dbReference type="GO" id="GO:0005576">
    <property type="term" value="C:extracellular region"/>
    <property type="evidence" value="ECO:0007669"/>
    <property type="project" value="UniProtKB-SubCell"/>
</dbReference>
<evidence type="ECO:0000256" key="5">
    <source>
        <dbReference type="ARBA" id="ARBA00014380"/>
    </source>
</evidence>
<evidence type="ECO:0000256" key="9">
    <source>
        <dbReference type="ARBA" id="ARBA00022824"/>
    </source>
</evidence>
<accession>A0A183ISD8</accession>
<evidence type="ECO:0000313" key="13">
    <source>
        <dbReference type="EMBL" id="VDP10247.1"/>
    </source>
</evidence>
<dbReference type="EMBL" id="UZAM01009838">
    <property type="protein sequence ID" value="VDP10247.1"/>
    <property type="molecule type" value="Genomic_DNA"/>
</dbReference>
<evidence type="ECO:0000313" key="15">
    <source>
        <dbReference type="WBParaSite" id="SBAD_0000679001-mRNA-1"/>
    </source>
</evidence>
<dbReference type="WBParaSite" id="SBAD_0000679001-mRNA-1">
    <property type="protein sequence ID" value="SBAD_0000679001-mRNA-1"/>
    <property type="gene ID" value="SBAD_0000679001"/>
</dbReference>
<gene>
    <name evidence="13" type="ORF">SBAD_LOCUS6535</name>
</gene>
<evidence type="ECO:0000256" key="11">
    <source>
        <dbReference type="ARBA" id="ARBA00023136"/>
    </source>
</evidence>
<evidence type="ECO:0000256" key="12">
    <source>
        <dbReference type="SAM" id="Phobius"/>
    </source>
</evidence>
<dbReference type="OrthoDB" id="5978425at2759"/>
<evidence type="ECO:0000313" key="14">
    <source>
        <dbReference type="Proteomes" id="UP000270296"/>
    </source>
</evidence>
<comment type="similarity">
    <text evidence="4">Belongs to the TMEM98 family.</text>
</comment>
<organism evidence="15">
    <name type="scientific">Soboliphyme baturini</name>
    <dbReference type="NCBI Taxonomy" id="241478"/>
    <lineage>
        <taxon>Eukaryota</taxon>
        <taxon>Metazoa</taxon>
        <taxon>Ecdysozoa</taxon>
        <taxon>Nematoda</taxon>
        <taxon>Enoplea</taxon>
        <taxon>Dorylaimia</taxon>
        <taxon>Dioctophymatida</taxon>
        <taxon>Dioctophymatoidea</taxon>
        <taxon>Soboliphymatidae</taxon>
        <taxon>Soboliphyme</taxon>
    </lineage>
</organism>
<dbReference type="PANTHER" id="PTHR32510">
    <property type="entry name" value="TRANSMEMBRANE PROTEIN 98"/>
    <property type="match status" value="1"/>
</dbReference>
<reference evidence="13 14" key="2">
    <citation type="submission" date="2018-11" db="EMBL/GenBank/DDBJ databases">
        <authorList>
            <consortium name="Pathogen Informatics"/>
        </authorList>
    </citation>
    <scope>NUCLEOTIDE SEQUENCE [LARGE SCALE GENOMIC DNA]</scope>
</reference>
<evidence type="ECO:0000256" key="1">
    <source>
        <dbReference type="ARBA" id="ARBA00004401"/>
    </source>
</evidence>
<keyword evidence="8 12" id="KW-0812">Transmembrane</keyword>
<reference evidence="15" key="1">
    <citation type="submission" date="2016-06" db="UniProtKB">
        <authorList>
            <consortium name="WormBaseParasite"/>
        </authorList>
    </citation>
    <scope>IDENTIFICATION</scope>
</reference>
<name>A0A183ISD8_9BILA</name>
<sequence>MELVVAVAVSVLTIIFLGSIIALILICRQRLCNHDMDTKPILKYSKDELVTTASGSDDEFRIEEVTQLSPNIGINHVFCSNVDGRPRGS</sequence>
<keyword evidence="6" id="KW-1003">Cell membrane</keyword>
<feature type="transmembrane region" description="Helical" evidence="12">
    <location>
        <begin position="6"/>
        <end position="26"/>
    </location>
</feature>
<dbReference type="PANTHER" id="PTHR32510:SF3">
    <property type="entry name" value="TRANSMEMBRANE PROTEIN 98"/>
    <property type="match status" value="1"/>
</dbReference>
<protein>
    <recommendedName>
        <fullName evidence="5">Transmembrane protein 98</fullName>
    </recommendedName>
</protein>
<dbReference type="GO" id="GO:0005789">
    <property type="term" value="C:endoplasmic reticulum membrane"/>
    <property type="evidence" value="ECO:0007669"/>
    <property type="project" value="UniProtKB-SubCell"/>
</dbReference>
<keyword evidence="9" id="KW-0256">Endoplasmic reticulum</keyword>
<keyword evidence="14" id="KW-1185">Reference proteome</keyword>
<keyword evidence="10 12" id="KW-1133">Transmembrane helix</keyword>
<evidence type="ECO:0000256" key="2">
    <source>
        <dbReference type="ARBA" id="ARBA00004550"/>
    </source>
</evidence>
<keyword evidence="11 12" id="KW-0472">Membrane</keyword>
<evidence type="ECO:0000256" key="4">
    <source>
        <dbReference type="ARBA" id="ARBA00011024"/>
    </source>
</evidence>
<proteinExistence type="inferred from homology"/>
<dbReference type="InterPro" id="IPR029668">
    <property type="entry name" value="TMEM98"/>
</dbReference>
<evidence type="ECO:0000256" key="10">
    <source>
        <dbReference type="ARBA" id="ARBA00022989"/>
    </source>
</evidence>
<comment type="subcellular location">
    <subcellularLocation>
        <location evidence="1">Cell membrane</location>
        <topology evidence="1">Single-pass type II membrane protein</topology>
    </subcellularLocation>
    <subcellularLocation>
        <location evidence="3">Endoplasmic reticulum membrane</location>
        <topology evidence="3">Single-pass type II membrane protein</topology>
    </subcellularLocation>
    <subcellularLocation>
        <location evidence="2">Secreted</location>
        <location evidence="2">Extracellular exosome</location>
    </subcellularLocation>
</comment>
<evidence type="ECO:0000256" key="8">
    <source>
        <dbReference type="ARBA" id="ARBA00022692"/>
    </source>
</evidence>
<evidence type="ECO:0000256" key="7">
    <source>
        <dbReference type="ARBA" id="ARBA00022525"/>
    </source>
</evidence>